<dbReference type="SUPFAM" id="SSF57552">
    <property type="entry name" value="Blood coagulation inhibitor (disintegrin)"/>
    <property type="match status" value="1"/>
</dbReference>
<dbReference type="SMART" id="SM00608">
    <property type="entry name" value="ACR"/>
    <property type="match status" value="1"/>
</dbReference>
<dbReference type="InterPro" id="IPR001762">
    <property type="entry name" value="Disintegrin_dom"/>
</dbReference>
<feature type="binding site" evidence="8">
    <location>
        <position position="345"/>
    </location>
    <ligand>
        <name>Zn(2+)</name>
        <dbReference type="ChEBI" id="CHEBI:29105"/>
        <note>catalytic</note>
    </ligand>
</feature>
<accession>A0A8C0X999</accession>
<evidence type="ECO:0000256" key="7">
    <source>
        <dbReference type="PROSITE-ProRule" id="PRU00076"/>
    </source>
</evidence>
<protein>
    <submittedName>
        <fullName evidence="14">Uncharacterized protein</fullName>
    </submittedName>
</protein>
<dbReference type="InterPro" id="IPR000742">
    <property type="entry name" value="EGF"/>
</dbReference>
<keyword evidence="4 10" id="KW-0472">Membrane</keyword>
<evidence type="ECO:0000256" key="9">
    <source>
        <dbReference type="SAM" id="MobiDB-lite"/>
    </source>
</evidence>
<dbReference type="GO" id="GO:0006508">
    <property type="term" value="P:proteolysis"/>
    <property type="evidence" value="ECO:0007669"/>
    <property type="project" value="InterPro"/>
</dbReference>
<evidence type="ECO:0000259" key="12">
    <source>
        <dbReference type="PROSITE" id="PS50214"/>
    </source>
</evidence>
<feature type="disulfide bond" evidence="7">
    <location>
        <begin position="637"/>
        <end position="646"/>
    </location>
</feature>
<dbReference type="Gene3D" id="3.40.390.10">
    <property type="entry name" value="Collagenase (Catalytic Domain)"/>
    <property type="match status" value="1"/>
</dbReference>
<feature type="disulfide bond" evidence="8">
    <location>
        <begin position="358"/>
        <end position="363"/>
    </location>
</feature>
<dbReference type="PRINTS" id="PR00289">
    <property type="entry name" value="DISINTEGRIN"/>
</dbReference>
<keyword evidence="8" id="KW-0862">Zinc</keyword>
<evidence type="ECO:0000256" key="8">
    <source>
        <dbReference type="PROSITE-ProRule" id="PRU00276"/>
    </source>
</evidence>
<evidence type="ECO:0000256" key="4">
    <source>
        <dbReference type="ARBA" id="ARBA00023136"/>
    </source>
</evidence>
<evidence type="ECO:0000256" key="10">
    <source>
        <dbReference type="SAM" id="Phobius"/>
    </source>
</evidence>
<evidence type="ECO:0000256" key="3">
    <source>
        <dbReference type="ARBA" id="ARBA00022989"/>
    </source>
</evidence>
<sequence length="779" mass="87917">SSVAYNFHCRESLSCSSGWVYYYSFLDDPNPHMYQHHSPPEVVIPLRLTGTSRGMKTPDWLYYSLYLGGKRHIIYMKAKKLLISRHLSVFTYTDQGALLEDQPYVQNDCYYHGYVEGDPESLVALSTCFGGFQGTLQINDMLYEIKPKSLSDTFEHLVYKMDTDETEIHPRRCALTEEEIARQLKLQGRDESILMQSGYEGWWTHRWFIELALVVDHNRFLYWGSNISNVLQELFIILNEANSLLISVDVDVTLLGLEIWNKGNPIVQDDVENLLGDFCYWKATTLNSRIQNDIAHLFVQQHFGIYLGYAIIGSVCVPYFNCGVDQLMGEDMYIIGHVVAHEIGHNLGMVHYDNLCTCGQKSCIMAAVNNNFRRFSNCSYSPNPLDIVPLKHCGNGVIEDGEECDCGSLKLCTNDPCCMTGCMLKYGADCASGLCCNDCEFMPPGTICREKNNECDLPEWCNGTSPNCPEDVYVQEGFPCPGNGYCYEKRCNNHDKQCRQTFGINARSASQSCYMEMNTRGDRFGNCGINHNTYIKCNSSDILCGRIQCENVTAIPFLREHSTVHQTHLNGVTCWGTDYHWGMTIPDVGEVKDGTEGDQEHVCMNKKCVNKSVWTSDCSPNTCNMKGICNNKHHCHCNFGWDPPNCLMNGSGGSDDSGPPPGKYVIQKKVKKRNYLMPICLISFCVLLLCFLILLWKGKKASPKQEDQTSSKTEHLIDQISPETEEQHVRTSENDPKLGSSSQLTMPRSSAPRTMSLMTATPSNSNLWSSQMCVFSFCD</sequence>
<feature type="compositionally biased region" description="Basic and acidic residues" evidence="9">
    <location>
        <begin position="725"/>
        <end position="736"/>
    </location>
</feature>
<comment type="caution">
    <text evidence="7">Lacks conserved residue(s) required for the propagation of feature annotation.</text>
</comment>
<feature type="compositionally biased region" description="Basic and acidic residues" evidence="9">
    <location>
        <begin position="703"/>
        <end position="717"/>
    </location>
</feature>
<evidence type="ECO:0000259" key="13">
    <source>
        <dbReference type="PROSITE" id="PS50215"/>
    </source>
</evidence>
<evidence type="ECO:0000256" key="1">
    <source>
        <dbReference type="ARBA" id="ARBA00004479"/>
    </source>
</evidence>
<dbReference type="PROSITE" id="PS00427">
    <property type="entry name" value="DISINTEGRIN_1"/>
    <property type="match status" value="1"/>
</dbReference>
<dbReference type="Gene3D" id="4.10.70.10">
    <property type="entry name" value="Disintegrin domain"/>
    <property type="match status" value="1"/>
</dbReference>
<keyword evidence="3 10" id="KW-1133">Transmembrane helix</keyword>
<proteinExistence type="predicted"/>
<dbReference type="InterPro" id="IPR018358">
    <property type="entry name" value="Disintegrin_CS"/>
</dbReference>
<dbReference type="PROSITE" id="PS50026">
    <property type="entry name" value="EGF_3"/>
    <property type="match status" value="1"/>
</dbReference>
<dbReference type="InterPro" id="IPR002870">
    <property type="entry name" value="Peptidase_M12B_N"/>
</dbReference>
<dbReference type="GO" id="GO:0004222">
    <property type="term" value="F:metalloendopeptidase activity"/>
    <property type="evidence" value="ECO:0007669"/>
    <property type="project" value="InterPro"/>
</dbReference>
<keyword evidence="2 10" id="KW-0812">Transmembrane</keyword>
<feature type="transmembrane region" description="Helical" evidence="10">
    <location>
        <begin position="675"/>
        <end position="696"/>
    </location>
</feature>
<dbReference type="Ensembl" id="ENSCCNT00000030230.1">
    <property type="protein sequence ID" value="ENSCCNP00000023672.1"/>
    <property type="gene ID" value="ENSCCNG00000023219.1"/>
</dbReference>
<dbReference type="Pfam" id="PF01562">
    <property type="entry name" value="Pep_M12B_propep"/>
    <property type="match status" value="1"/>
</dbReference>
<feature type="region of interest" description="Disordered" evidence="9">
    <location>
        <begin position="703"/>
        <end position="757"/>
    </location>
</feature>
<dbReference type="InterPro" id="IPR001590">
    <property type="entry name" value="Peptidase_M12B"/>
</dbReference>
<dbReference type="GO" id="GO:1990913">
    <property type="term" value="C:sperm head plasma membrane"/>
    <property type="evidence" value="ECO:0007669"/>
    <property type="project" value="TreeGrafter"/>
</dbReference>
<evidence type="ECO:0000313" key="14">
    <source>
        <dbReference type="Ensembl" id="ENSCCNP00000023672.1"/>
    </source>
</evidence>
<feature type="binding site" evidence="8">
    <location>
        <position position="351"/>
    </location>
    <ligand>
        <name>Zn(2+)</name>
        <dbReference type="ChEBI" id="CHEBI:29105"/>
        <note>catalytic</note>
    </ligand>
</feature>
<dbReference type="GO" id="GO:0008584">
    <property type="term" value="P:male gonad development"/>
    <property type="evidence" value="ECO:0007669"/>
    <property type="project" value="TreeGrafter"/>
</dbReference>
<comment type="subcellular location">
    <subcellularLocation>
        <location evidence="1">Membrane</location>
        <topology evidence="1">Single-pass type I membrane protein</topology>
    </subcellularLocation>
</comment>
<dbReference type="SMART" id="SM00050">
    <property type="entry name" value="DISIN"/>
    <property type="match status" value="1"/>
</dbReference>
<dbReference type="FunFam" id="4.10.70.10:FF:000001">
    <property type="entry name" value="Disintegrin and metalloproteinase domain-containing protein 22"/>
    <property type="match status" value="1"/>
</dbReference>
<dbReference type="Pfam" id="PF00200">
    <property type="entry name" value="Disintegrin"/>
    <property type="match status" value="1"/>
</dbReference>
<keyword evidence="8" id="KW-0479">Metal-binding</keyword>
<feature type="domain" description="Peptidase M12B" evidence="13">
    <location>
        <begin position="207"/>
        <end position="380"/>
    </location>
</feature>
<dbReference type="AlphaFoldDB" id="A0A8C0X999"/>
<dbReference type="PROSITE" id="PS01186">
    <property type="entry name" value="EGF_2"/>
    <property type="match status" value="1"/>
</dbReference>
<dbReference type="CDD" id="cd04269">
    <property type="entry name" value="ZnMc_adamalysin_II_like"/>
    <property type="match status" value="1"/>
</dbReference>
<dbReference type="PANTHER" id="PTHR11905">
    <property type="entry name" value="ADAM A DISINTEGRIN AND METALLOPROTEASE DOMAIN"/>
    <property type="match status" value="1"/>
</dbReference>
<dbReference type="GO" id="GO:0009897">
    <property type="term" value="C:external side of plasma membrane"/>
    <property type="evidence" value="ECO:0007669"/>
    <property type="project" value="TreeGrafter"/>
</dbReference>
<name>A0A8C0X999_CASCN</name>
<feature type="domain" description="Disintegrin" evidence="12">
    <location>
        <begin position="390"/>
        <end position="476"/>
    </location>
</feature>
<dbReference type="GO" id="GO:0046872">
    <property type="term" value="F:metal ion binding"/>
    <property type="evidence" value="ECO:0007669"/>
    <property type="project" value="UniProtKB-KW"/>
</dbReference>
<dbReference type="PROSITE" id="PS50215">
    <property type="entry name" value="ADAM_MEPRO"/>
    <property type="match status" value="1"/>
</dbReference>
<dbReference type="Pfam" id="PF08516">
    <property type="entry name" value="ADAM_CR"/>
    <property type="match status" value="1"/>
</dbReference>
<feature type="binding site" evidence="8">
    <location>
        <position position="341"/>
    </location>
    <ligand>
        <name>Zn(2+)</name>
        <dbReference type="ChEBI" id="CHEBI:29105"/>
        <note>catalytic</note>
    </ligand>
</feature>
<dbReference type="InterPro" id="IPR036436">
    <property type="entry name" value="Disintegrin_dom_sf"/>
</dbReference>
<reference evidence="14" key="1">
    <citation type="submission" date="2023-09" db="UniProtKB">
        <authorList>
            <consortium name="Ensembl"/>
        </authorList>
    </citation>
    <scope>IDENTIFICATION</scope>
</reference>
<keyword evidence="5 7" id="KW-1015">Disulfide bond</keyword>
<organism evidence="14">
    <name type="scientific">Castor canadensis</name>
    <name type="common">American beaver</name>
    <dbReference type="NCBI Taxonomy" id="51338"/>
    <lineage>
        <taxon>Eukaryota</taxon>
        <taxon>Metazoa</taxon>
        <taxon>Chordata</taxon>
        <taxon>Craniata</taxon>
        <taxon>Vertebrata</taxon>
        <taxon>Euteleostomi</taxon>
        <taxon>Mammalia</taxon>
        <taxon>Eutheria</taxon>
        <taxon>Euarchontoglires</taxon>
        <taxon>Glires</taxon>
        <taxon>Rodentia</taxon>
        <taxon>Castorimorpha</taxon>
        <taxon>Castoridae</taxon>
        <taxon>Castor</taxon>
    </lineage>
</organism>
<feature type="disulfide bond" evidence="6">
    <location>
        <begin position="448"/>
        <end position="468"/>
    </location>
</feature>
<dbReference type="SUPFAM" id="SSF55486">
    <property type="entry name" value="Metalloproteases ('zincins'), catalytic domain"/>
    <property type="match status" value="1"/>
</dbReference>
<evidence type="ECO:0000256" key="6">
    <source>
        <dbReference type="PROSITE-ProRule" id="PRU00068"/>
    </source>
</evidence>
<feature type="domain" description="EGF-like" evidence="11">
    <location>
        <begin position="614"/>
        <end position="647"/>
    </location>
</feature>
<feature type="compositionally biased region" description="Polar residues" evidence="9">
    <location>
        <begin position="739"/>
        <end position="757"/>
    </location>
</feature>
<dbReference type="InterPro" id="IPR024079">
    <property type="entry name" value="MetalloPept_cat_dom_sf"/>
</dbReference>
<dbReference type="InterPro" id="IPR006586">
    <property type="entry name" value="ADAM_Cys-rich"/>
</dbReference>
<keyword evidence="7" id="KW-0245">EGF-like domain</keyword>
<dbReference type="Pfam" id="PF01421">
    <property type="entry name" value="Reprolysin"/>
    <property type="match status" value="1"/>
</dbReference>
<feature type="active site" evidence="8">
    <location>
        <position position="342"/>
    </location>
</feature>
<dbReference type="PROSITE" id="PS50214">
    <property type="entry name" value="DISINTEGRIN_2"/>
    <property type="match status" value="1"/>
</dbReference>
<dbReference type="PANTHER" id="PTHR11905:SF232">
    <property type="entry name" value="DISINTEGRIN AND METALLOPROTEINASE DOMAIN-CONTAINING PROTEIN 20"/>
    <property type="match status" value="1"/>
</dbReference>
<evidence type="ECO:0000256" key="5">
    <source>
        <dbReference type="ARBA" id="ARBA00023157"/>
    </source>
</evidence>
<evidence type="ECO:0000259" key="11">
    <source>
        <dbReference type="PROSITE" id="PS50026"/>
    </source>
</evidence>
<evidence type="ECO:0000256" key="2">
    <source>
        <dbReference type="ARBA" id="ARBA00022692"/>
    </source>
</evidence>
<dbReference type="InterPro" id="IPR034027">
    <property type="entry name" value="Reprolysin_adamalysin"/>
</dbReference>